<proteinExistence type="predicted"/>
<feature type="chain" id="PRO_5041358104" evidence="1">
    <location>
        <begin position="25"/>
        <end position="355"/>
    </location>
</feature>
<dbReference type="PROSITE" id="PS51257">
    <property type="entry name" value="PROKAR_LIPOPROTEIN"/>
    <property type="match status" value="1"/>
</dbReference>
<sequence length="355" mass="39716">MIKFKILISILFVFVLTTLVGCQAQSDHEEVMEEPVENVNIAENTEDDDVSFLSVDKMEQYEGMEISDWLDENTVIVSKENETLEKMKLEELSDSYPISLYTYSLSTNEFRLLKEEENRFMGGATLSDDGSHLLYSGYTLGDPGYYVMNLDTLESFNIEGAYSAHWGDEGAVVGASYKGGAYSASTSGVITPLGDLNQESLFIVRKSNHAVYYNTQSETALMKLDLETNQKTSLNIDDVVGLFPSSGGDHLLVLQSDGTTERLILCDVQGESIQIIVESKEIRGVAWSPDEKMIAYSRTDTVDWGIYGYDLIRNKEFNIVPGEESRGIHWSPSGRKLSFVHANTTDYNSSIVYFK</sequence>
<dbReference type="AlphaFoldDB" id="A0AA45WTK9"/>
<reference evidence="2" key="1">
    <citation type="submission" date="2017-05" db="EMBL/GenBank/DDBJ databases">
        <authorList>
            <person name="Varghese N."/>
            <person name="Submissions S."/>
        </authorList>
    </citation>
    <scope>NUCLEOTIDE SEQUENCE</scope>
    <source>
        <strain evidence="2">Su22</strain>
    </source>
</reference>
<dbReference type="PANTHER" id="PTHR36842">
    <property type="entry name" value="PROTEIN TOLB HOMOLOG"/>
    <property type="match status" value="1"/>
</dbReference>
<dbReference type="RefSeq" id="WP_283408001.1">
    <property type="nucleotide sequence ID" value="NZ_FXUF01000002.1"/>
</dbReference>
<name>A0AA45WTK9_9CLOT</name>
<dbReference type="Proteomes" id="UP001158066">
    <property type="component" value="Unassembled WGS sequence"/>
</dbReference>
<keyword evidence="1" id="KW-0732">Signal</keyword>
<feature type="signal peptide" evidence="1">
    <location>
        <begin position="1"/>
        <end position="24"/>
    </location>
</feature>
<organism evidence="2 3">
    <name type="scientific">Anoxynatronum buryatiense</name>
    <dbReference type="NCBI Taxonomy" id="489973"/>
    <lineage>
        <taxon>Bacteria</taxon>
        <taxon>Bacillati</taxon>
        <taxon>Bacillota</taxon>
        <taxon>Clostridia</taxon>
        <taxon>Eubacteriales</taxon>
        <taxon>Clostridiaceae</taxon>
        <taxon>Anoxynatronum</taxon>
    </lineage>
</organism>
<keyword evidence="3" id="KW-1185">Reference proteome</keyword>
<dbReference type="PANTHER" id="PTHR36842:SF1">
    <property type="entry name" value="PROTEIN TOLB"/>
    <property type="match status" value="1"/>
</dbReference>
<dbReference type="EMBL" id="FXUF01000002">
    <property type="protein sequence ID" value="SMP43707.1"/>
    <property type="molecule type" value="Genomic_DNA"/>
</dbReference>
<evidence type="ECO:0000256" key="1">
    <source>
        <dbReference type="SAM" id="SignalP"/>
    </source>
</evidence>
<evidence type="ECO:0000313" key="3">
    <source>
        <dbReference type="Proteomes" id="UP001158066"/>
    </source>
</evidence>
<evidence type="ECO:0000313" key="2">
    <source>
        <dbReference type="EMBL" id="SMP43707.1"/>
    </source>
</evidence>
<comment type="caution">
    <text evidence="2">The sequence shown here is derived from an EMBL/GenBank/DDBJ whole genome shotgun (WGS) entry which is preliminary data.</text>
</comment>
<dbReference type="InterPro" id="IPR011042">
    <property type="entry name" value="6-blade_b-propeller_TolB-like"/>
</dbReference>
<protein>
    <submittedName>
        <fullName evidence="2">TolB protein</fullName>
    </submittedName>
</protein>
<dbReference type="SUPFAM" id="SSF82171">
    <property type="entry name" value="DPP6 N-terminal domain-like"/>
    <property type="match status" value="1"/>
</dbReference>
<accession>A0AA45WTK9</accession>
<dbReference type="Gene3D" id="2.120.10.30">
    <property type="entry name" value="TolB, C-terminal domain"/>
    <property type="match status" value="1"/>
</dbReference>
<gene>
    <name evidence="2" type="ORF">SAMN06296020_10287</name>
</gene>